<keyword evidence="2 4" id="KW-0238">DNA-binding</keyword>
<dbReference type="SUPFAM" id="SSF48498">
    <property type="entry name" value="Tetracyclin repressor-like, C-terminal domain"/>
    <property type="match status" value="1"/>
</dbReference>
<accession>A0ABP8MSC7</accession>
<comment type="caution">
    <text evidence="6">The sequence shown here is derived from an EMBL/GenBank/DDBJ whole genome shotgun (WGS) entry which is preliminary data.</text>
</comment>
<keyword evidence="3" id="KW-0804">Transcription</keyword>
<evidence type="ECO:0000256" key="2">
    <source>
        <dbReference type="ARBA" id="ARBA00023125"/>
    </source>
</evidence>
<proteinExistence type="predicted"/>
<keyword evidence="7" id="KW-1185">Reference proteome</keyword>
<reference evidence="7" key="1">
    <citation type="journal article" date="2019" name="Int. J. Syst. Evol. Microbiol.">
        <title>The Global Catalogue of Microorganisms (GCM) 10K type strain sequencing project: providing services to taxonomists for standard genome sequencing and annotation.</title>
        <authorList>
            <consortium name="The Broad Institute Genomics Platform"/>
            <consortium name="The Broad Institute Genome Sequencing Center for Infectious Disease"/>
            <person name="Wu L."/>
            <person name="Ma J."/>
        </authorList>
    </citation>
    <scope>NUCLEOTIDE SEQUENCE [LARGE SCALE GENOMIC DNA]</scope>
    <source>
        <strain evidence="7">JCM 31921</strain>
    </source>
</reference>
<dbReference type="InterPro" id="IPR001647">
    <property type="entry name" value="HTH_TetR"/>
</dbReference>
<dbReference type="Pfam" id="PF13305">
    <property type="entry name" value="TetR_C_33"/>
    <property type="match status" value="1"/>
</dbReference>
<dbReference type="PANTHER" id="PTHR43479">
    <property type="entry name" value="ACREF/ENVCD OPERON REPRESSOR-RELATED"/>
    <property type="match status" value="1"/>
</dbReference>
<evidence type="ECO:0000313" key="7">
    <source>
        <dbReference type="Proteomes" id="UP001501410"/>
    </source>
</evidence>
<dbReference type="InterPro" id="IPR036271">
    <property type="entry name" value="Tet_transcr_reg_TetR-rel_C_sf"/>
</dbReference>
<organism evidence="6 7">
    <name type="scientific">Rurimicrobium arvi</name>
    <dbReference type="NCBI Taxonomy" id="2049916"/>
    <lineage>
        <taxon>Bacteria</taxon>
        <taxon>Pseudomonadati</taxon>
        <taxon>Bacteroidota</taxon>
        <taxon>Chitinophagia</taxon>
        <taxon>Chitinophagales</taxon>
        <taxon>Chitinophagaceae</taxon>
        <taxon>Rurimicrobium</taxon>
    </lineage>
</organism>
<dbReference type="InterPro" id="IPR050624">
    <property type="entry name" value="HTH-type_Tx_Regulator"/>
</dbReference>
<dbReference type="Pfam" id="PF00440">
    <property type="entry name" value="TetR_N"/>
    <property type="match status" value="1"/>
</dbReference>
<dbReference type="Gene3D" id="1.10.357.10">
    <property type="entry name" value="Tetracycline Repressor, domain 2"/>
    <property type="match status" value="1"/>
</dbReference>
<evidence type="ECO:0000259" key="5">
    <source>
        <dbReference type="PROSITE" id="PS50977"/>
    </source>
</evidence>
<dbReference type="PROSITE" id="PS50977">
    <property type="entry name" value="HTH_TETR_2"/>
    <property type="match status" value="1"/>
</dbReference>
<dbReference type="InterPro" id="IPR025996">
    <property type="entry name" value="MT1864/Rv1816-like_C"/>
</dbReference>
<feature type="DNA-binding region" description="H-T-H motif" evidence="4">
    <location>
        <begin position="26"/>
        <end position="45"/>
    </location>
</feature>
<dbReference type="SUPFAM" id="SSF46689">
    <property type="entry name" value="Homeodomain-like"/>
    <property type="match status" value="1"/>
</dbReference>
<dbReference type="Proteomes" id="UP001501410">
    <property type="component" value="Unassembled WGS sequence"/>
</dbReference>
<gene>
    <name evidence="6" type="ORF">GCM10023092_15440</name>
</gene>
<protein>
    <submittedName>
        <fullName evidence="6">TetR/AcrR family transcriptional regulator</fullName>
    </submittedName>
</protein>
<dbReference type="EMBL" id="BAABEZ010000022">
    <property type="protein sequence ID" value="GAA4454057.1"/>
    <property type="molecule type" value="Genomic_DNA"/>
</dbReference>
<dbReference type="PRINTS" id="PR00455">
    <property type="entry name" value="HTHTETR"/>
</dbReference>
<dbReference type="RefSeq" id="WP_344824928.1">
    <property type="nucleotide sequence ID" value="NZ_BAABEZ010000022.1"/>
</dbReference>
<feature type="domain" description="HTH tetR-type" evidence="5">
    <location>
        <begin position="3"/>
        <end position="63"/>
    </location>
</feature>
<name>A0ABP8MSC7_9BACT</name>
<evidence type="ECO:0000256" key="3">
    <source>
        <dbReference type="ARBA" id="ARBA00023163"/>
    </source>
</evidence>
<sequence>MKEDVRCKILAAAMQISRTEGWQALSMRKIADKIDYTAPIIYEHFANKEALMEALAMMGFKKLALLMQERSQNLDTPEEKILAMWHAYWDFAFAEKEYYQLMYGVQVNCCQFDNKGTDFELPAELIWDQIEASAWAKTKTEEDICKIYYTYWSVAHGLVSINLAKAGDINISEQISQEVFNNAMNAITNSMK</sequence>
<keyword evidence="1" id="KW-0805">Transcription regulation</keyword>
<dbReference type="PANTHER" id="PTHR43479:SF11">
    <property type="entry name" value="ACREF_ENVCD OPERON REPRESSOR-RELATED"/>
    <property type="match status" value="1"/>
</dbReference>
<evidence type="ECO:0000256" key="1">
    <source>
        <dbReference type="ARBA" id="ARBA00023015"/>
    </source>
</evidence>
<evidence type="ECO:0000313" key="6">
    <source>
        <dbReference type="EMBL" id="GAA4454057.1"/>
    </source>
</evidence>
<dbReference type="InterPro" id="IPR009057">
    <property type="entry name" value="Homeodomain-like_sf"/>
</dbReference>
<evidence type="ECO:0000256" key="4">
    <source>
        <dbReference type="PROSITE-ProRule" id="PRU00335"/>
    </source>
</evidence>